<dbReference type="RefSeq" id="WP_072816626.1">
    <property type="nucleotide sequence ID" value="NZ_LT670849.1"/>
</dbReference>
<gene>
    <name evidence="4" type="ORF">SAMN05444170_0598</name>
</gene>
<evidence type="ECO:0000313" key="4">
    <source>
        <dbReference type="EMBL" id="SHN64590.1"/>
    </source>
</evidence>
<evidence type="ECO:0000313" key="5">
    <source>
        <dbReference type="Proteomes" id="UP000184096"/>
    </source>
</evidence>
<evidence type="ECO:0000256" key="1">
    <source>
        <dbReference type="ARBA" id="ARBA00022801"/>
    </source>
</evidence>
<keyword evidence="1" id="KW-0378">Hydrolase</keyword>
<keyword evidence="2" id="KW-0732">Signal</keyword>
<dbReference type="GO" id="GO:0016020">
    <property type="term" value="C:membrane"/>
    <property type="evidence" value="ECO:0007669"/>
    <property type="project" value="TreeGrafter"/>
</dbReference>
<feature type="domain" description="AB hydrolase-1" evidence="3">
    <location>
        <begin position="55"/>
        <end position="280"/>
    </location>
</feature>
<dbReference type="OrthoDB" id="9815441at2"/>
<dbReference type="PANTHER" id="PTHR43798:SF31">
    <property type="entry name" value="AB HYDROLASE SUPERFAMILY PROTEIN YCLE"/>
    <property type="match status" value="1"/>
</dbReference>
<dbReference type="PRINTS" id="PR00111">
    <property type="entry name" value="ABHYDROLASE"/>
</dbReference>
<dbReference type="InterPro" id="IPR029058">
    <property type="entry name" value="AB_hydrolase_fold"/>
</dbReference>
<dbReference type="SUPFAM" id="SSF53474">
    <property type="entry name" value="alpha/beta-Hydrolases"/>
    <property type="match status" value="1"/>
</dbReference>
<name>A0A1M7T1E1_9BRAD</name>
<organism evidence="4 5">
    <name type="scientific">Bradyrhizobium erythrophlei</name>
    <dbReference type="NCBI Taxonomy" id="1437360"/>
    <lineage>
        <taxon>Bacteria</taxon>
        <taxon>Pseudomonadati</taxon>
        <taxon>Pseudomonadota</taxon>
        <taxon>Alphaproteobacteria</taxon>
        <taxon>Hyphomicrobiales</taxon>
        <taxon>Nitrobacteraceae</taxon>
        <taxon>Bradyrhizobium</taxon>
    </lineage>
</organism>
<dbReference type="PANTHER" id="PTHR43798">
    <property type="entry name" value="MONOACYLGLYCEROL LIPASE"/>
    <property type="match status" value="1"/>
</dbReference>
<reference evidence="5" key="1">
    <citation type="submission" date="2016-11" db="EMBL/GenBank/DDBJ databases">
        <authorList>
            <person name="Varghese N."/>
            <person name="Submissions S."/>
        </authorList>
    </citation>
    <scope>NUCLEOTIDE SEQUENCE [LARGE SCALE GENOMIC DNA]</scope>
    <source>
        <strain evidence="5">GAS401</strain>
    </source>
</reference>
<dbReference type="GO" id="GO:0016787">
    <property type="term" value="F:hydrolase activity"/>
    <property type="evidence" value="ECO:0007669"/>
    <property type="project" value="UniProtKB-KW"/>
</dbReference>
<proteinExistence type="predicted"/>
<dbReference type="AlphaFoldDB" id="A0A1M7T1E1"/>
<feature type="chain" id="PRO_5012907126" evidence="2">
    <location>
        <begin position="27"/>
        <end position="289"/>
    </location>
</feature>
<dbReference type="EMBL" id="LT670849">
    <property type="protein sequence ID" value="SHN64590.1"/>
    <property type="molecule type" value="Genomic_DNA"/>
</dbReference>
<sequence>MVKRREFLVGVFTVALAGQIATAATAADNSASGIYAEIPGVKLWFTDSGGMGTPIVLLHANTGTSAVWTDQVTSFSQAGYRVIAFDRRGWGKSIANPATGPQPGSIAGDLDALADYLKLDKFHLLGVAGGGFAALDYAAWHPEKLRSLVIGASTGSIRDREIADFSSRIEIQELRKLPAVYREVGASYRGANPDGTKRWIEIDEHSRQKDAPSQPLRTPNTFAKIETIPTATLIVAADADLLAPPALMRIWAGHVKNHEWANVPDSGHAIAWEHPDVFNEKVLEFVKRH</sequence>
<dbReference type="Gene3D" id="3.40.50.1820">
    <property type="entry name" value="alpha/beta hydrolase"/>
    <property type="match status" value="1"/>
</dbReference>
<dbReference type="InterPro" id="IPR050266">
    <property type="entry name" value="AB_hydrolase_sf"/>
</dbReference>
<evidence type="ECO:0000259" key="3">
    <source>
        <dbReference type="Pfam" id="PF12697"/>
    </source>
</evidence>
<feature type="signal peptide" evidence="2">
    <location>
        <begin position="1"/>
        <end position="26"/>
    </location>
</feature>
<evidence type="ECO:0000256" key="2">
    <source>
        <dbReference type="SAM" id="SignalP"/>
    </source>
</evidence>
<dbReference type="Proteomes" id="UP000184096">
    <property type="component" value="Chromosome I"/>
</dbReference>
<protein>
    <submittedName>
        <fullName evidence="4">Pimeloyl-ACP methyl ester carboxylesterase</fullName>
    </submittedName>
</protein>
<accession>A0A1M7T1E1</accession>
<dbReference type="Pfam" id="PF12697">
    <property type="entry name" value="Abhydrolase_6"/>
    <property type="match status" value="1"/>
</dbReference>
<keyword evidence="5" id="KW-1185">Reference proteome</keyword>
<dbReference type="InterPro" id="IPR000073">
    <property type="entry name" value="AB_hydrolase_1"/>
</dbReference>